<dbReference type="GO" id="GO:0003676">
    <property type="term" value="F:nucleic acid binding"/>
    <property type="evidence" value="ECO:0007669"/>
    <property type="project" value="InterPro"/>
</dbReference>
<dbReference type="PROSITE" id="PS50158">
    <property type="entry name" value="ZF_CCHC"/>
    <property type="match status" value="1"/>
</dbReference>
<evidence type="ECO:0000259" key="3">
    <source>
        <dbReference type="PROSITE" id="PS50158"/>
    </source>
</evidence>
<dbReference type="GO" id="GO:0008270">
    <property type="term" value="F:zinc ion binding"/>
    <property type="evidence" value="ECO:0007669"/>
    <property type="project" value="UniProtKB-KW"/>
</dbReference>
<gene>
    <name evidence="4" type="ORF">FCM35_KLT21972</name>
</gene>
<organism evidence="4 5">
    <name type="scientific">Carex littledalei</name>
    <dbReference type="NCBI Taxonomy" id="544730"/>
    <lineage>
        <taxon>Eukaryota</taxon>
        <taxon>Viridiplantae</taxon>
        <taxon>Streptophyta</taxon>
        <taxon>Embryophyta</taxon>
        <taxon>Tracheophyta</taxon>
        <taxon>Spermatophyta</taxon>
        <taxon>Magnoliopsida</taxon>
        <taxon>Liliopsida</taxon>
        <taxon>Poales</taxon>
        <taxon>Cyperaceae</taxon>
        <taxon>Cyperoideae</taxon>
        <taxon>Cariceae</taxon>
        <taxon>Carex</taxon>
        <taxon>Carex subgen. Euthyceras</taxon>
    </lineage>
</organism>
<keyword evidence="1" id="KW-0862">Zinc</keyword>
<keyword evidence="1" id="KW-0863">Zinc-finger</keyword>
<reference evidence="4" key="1">
    <citation type="submission" date="2020-01" db="EMBL/GenBank/DDBJ databases">
        <title>Genome sequence of Kobresia littledalei, the first chromosome-level genome in the family Cyperaceae.</title>
        <authorList>
            <person name="Qu G."/>
        </authorList>
    </citation>
    <scope>NUCLEOTIDE SEQUENCE</scope>
    <source>
        <strain evidence="4">C.B.Clarke</strain>
        <tissue evidence="4">Leaf</tissue>
    </source>
</reference>
<dbReference type="Gene3D" id="4.10.60.10">
    <property type="entry name" value="Zinc finger, CCHC-type"/>
    <property type="match status" value="1"/>
</dbReference>
<evidence type="ECO:0000256" key="2">
    <source>
        <dbReference type="SAM" id="MobiDB-lite"/>
    </source>
</evidence>
<dbReference type="OrthoDB" id="10044176at2759"/>
<dbReference type="InterPro" id="IPR001878">
    <property type="entry name" value="Znf_CCHC"/>
</dbReference>
<feature type="compositionally biased region" description="Pro residues" evidence="2">
    <location>
        <begin position="25"/>
        <end position="36"/>
    </location>
</feature>
<evidence type="ECO:0000313" key="5">
    <source>
        <dbReference type="Proteomes" id="UP000623129"/>
    </source>
</evidence>
<feature type="domain" description="CCHC-type" evidence="3">
    <location>
        <begin position="90"/>
        <end position="105"/>
    </location>
</feature>
<keyword evidence="5" id="KW-1185">Reference proteome</keyword>
<accession>A0A833VCG5</accession>
<comment type="caution">
    <text evidence="4">The sequence shown here is derived from an EMBL/GenBank/DDBJ whole genome shotgun (WGS) entry which is preliminary data.</text>
</comment>
<evidence type="ECO:0000313" key="4">
    <source>
        <dbReference type="EMBL" id="KAF3320430.1"/>
    </source>
</evidence>
<name>A0A833VCG5_9POAL</name>
<evidence type="ECO:0000256" key="1">
    <source>
        <dbReference type="PROSITE-ProRule" id="PRU00047"/>
    </source>
</evidence>
<proteinExistence type="predicted"/>
<dbReference type="SMART" id="SM00343">
    <property type="entry name" value="ZnF_C2HC"/>
    <property type="match status" value="2"/>
</dbReference>
<keyword evidence="1" id="KW-0479">Metal-binding</keyword>
<dbReference type="EMBL" id="SWLB01000030">
    <property type="protein sequence ID" value="KAF3320430.1"/>
    <property type="molecule type" value="Genomic_DNA"/>
</dbReference>
<feature type="region of interest" description="Disordered" evidence="2">
    <location>
        <begin position="15"/>
        <end position="70"/>
    </location>
</feature>
<dbReference type="AlphaFoldDB" id="A0A833VCG5"/>
<dbReference type="InterPro" id="IPR036875">
    <property type="entry name" value="Znf_CCHC_sf"/>
</dbReference>
<dbReference type="Proteomes" id="UP000623129">
    <property type="component" value="Unassembled WGS sequence"/>
</dbReference>
<dbReference type="SUPFAM" id="SSF57756">
    <property type="entry name" value="Retrovirus zinc finger-like domains"/>
    <property type="match status" value="1"/>
</dbReference>
<sequence length="140" mass="15731">MSKVALAQLARLREKLDHRKQNRPARPPLMAVPPGPRSYKEIATQPSKAWHIKSKPGDQHTASQTESKSHLIHRRFCDLLTRSTRSQPLCLKCGASGHLARFCRNATLCFICNKFGHKARVCTAVTLQFPPYSSSNPEKT</sequence>
<protein>
    <submittedName>
        <fullName evidence="4">Cellular nucleic acid-binding protein</fullName>
    </submittedName>
</protein>